<evidence type="ECO:0000256" key="2">
    <source>
        <dbReference type="ARBA" id="ARBA00022679"/>
    </source>
</evidence>
<evidence type="ECO:0000256" key="1">
    <source>
        <dbReference type="ARBA" id="ARBA00005054"/>
    </source>
</evidence>
<dbReference type="PANTHER" id="PTHR43369:SF2">
    <property type="entry name" value="PHOSPHORIBOSYLGLYCINAMIDE FORMYLTRANSFERASE"/>
    <property type="match status" value="1"/>
</dbReference>
<feature type="domain" description="Formyl transferase N-terminal" evidence="5">
    <location>
        <begin position="9"/>
        <end position="189"/>
    </location>
</feature>
<comment type="function">
    <text evidence="4">Catalyzes the transfer of a formyl group from 10-formyltetrahydrofolate to 5-phospho-ribosyl-glycinamide (GAR), producing 5-phospho-ribosyl-N-formylglycinamide (FGAR) and tetrahydrofolate.</text>
</comment>
<dbReference type="CDD" id="cd08645">
    <property type="entry name" value="FMT_core_GART"/>
    <property type="match status" value="1"/>
</dbReference>
<dbReference type="GO" id="GO:0004644">
    <property type="term" value="F:phosphoribosylglycinamide formyltransferase activity"/>
    <property type="evidence" value="ECO:0007669"/>
    <property type="project" value="UniProtKB-EC"/>
</dbReference>
<keyword evidence="2 4" id="KW-0808">Transferase</keyword>
<evidence type="ECO:0000259" key="5">
    <source>
        <dbReference type="Pfam" id="PF00551"/>
    </source>
</evidence>
<keyword evidence="7" id="KW-1185">Reference proteome</keyword>
<comment type="pathway">
    <text evidence="1 4">Purine metabolism; IMP biosynthesis via de novo pathway; N(2)-formyl-N(1)-(5-phospho-D-ribosyl)glycinamide from N(1)-(5-phospho-D-ribosyl)glycinamide (10-formyl THF route): step 1/1.</text>
</comment>
<dbReference type="EMBL" id="JBEQCT010000008">
    <property type="protein sequence ID" value="MFM2486406.1"/>
    <property type="molecule type" value="Genomic_DNA"/>
</dbReference>
<keyword evidence="3 4" id="KW-0658">Purine biosynthesis</keyword>
<feature type="binding site" evidence="4">
    <location>
        <position position="72"/>
    </location>
    <ligand>
        <name>(6R)-10-formyltetrahydrofolate</name>
        <dbReference type="ChEBI" id="CHEBI:195366"/>
    </ligand>
</feature>
<evidence type="ECO:0000256" key="4">
    <source>
        <dbReference type="HAMAP-Rule" id="MF_01930"/>
    </source>
</evidence>
<protein>
    <recommendedName>
        <fullName evidence="4">Phosphoribosylglycinamide formyltransferase</fullName>
        <ecNumber evidence="4">2.1.2.2</ecNumber>
    </recommendedName>
    <alternativeName>
        <fullName evidence="4">5'-phosphoribosylglycinamide transformylase</fullName>
    </alternativeName>
    <alternativeName>
        <fullName evidence="4">GAR transformylase</fullName>
        <shortName evidence="4">GART</shortName>
    </alternativeName>
</protein>
<feature type="binding site" evidence="4">
    <location>
        <begin position="97"/>
        <end position="100"/>
    </location>
    <ligand>
        <name>(6R)-10-formyltetrahydrofolate</name>
        <dbReference type="ChEBI" id="CHEBI:195366"/>
    </ligand>
</feature>
<accession>A0ABW9G9S3</accession>
<reference evidence="6 7" key="1">
    <citation type="journal article" date="2013" name="Int. J. Syst. Evol. Microbiol.">
        <title>Celerinatantimonas yamalensis sp. nov., a cold-adapted diazotrophic bacterium from a cold permafrost brine.</title>
        <authorList>
            <person name="Shcherbakova V."/>
            <person name="Chuvilskaya N."/>
            <person name="Rivkina E."/>
            <person name="Demidov N."/>
            <person name="Uchaeva V."/>
            <person name="Suetin S."/>
            <person name="Suzina N."/>
            <person name="Gilichinsky D."/>
        </authorList>
    </citation>
    <scope>NUCLEOTIDE SEQUENCE [LARGE SCALE GENOMIC DNA]</scope>
    <source>
        <strain evidence="6 7">C7</strain>
    </source>
</reference>
<sequence length="221" mass="24124">MSLTNSQPKRIAVFISGFGSNLQALIDACQRQAIDGEIVLVASNQAKAFGLTRAAEAGIDTAVVDKSDYSDRDSYDVALAELIDDYTVDLIVLAGFMRILSPAFVARFSGKLLNIHPSLLPNYPGLHTHQRALENGDNEHGCSIHFVTSELDGGPVILQAKVPIFAEDTVQLVAQRVNQQELAIYPLVVKWFCQDRLLMKDGQVWLDDHLLGPAGYASDNS</sequence>
<dbReference type="InterPro" id="IPR036477">
    <property type="entry name" value="Formyl_transf_N_sf"/>
</dbReference>
<name>A0ABW9G9S3_9GAMM</name>
<feature type="active site" description="Proton donor" evidence="4">
    <location>
        <position position="116"/>
    </location>
</feature>
<evidence type="ECO:0000313" key="6">
    <source>
        <dbReference type="EMBL" id="MFM2486406.1"/>
    </source>
</evidence>
<organism evidence="6 7">
    <name type="scientific">Celerinatantimonas yamalensis</name>
    <dbReference type="NCBI Taxonomy" id="559956"/>
    <lineage>
        <taxon>Bacteria</taxon>
        <taxon>Pseudomonadati</taxon>
        <taxon>Pseudomonadota</taxon>
        <taxon>Gammaproteobacteria</taxon>
        <taxon>Celerinatantimonadaceae</taxon>
        <taxon>Celerinatantimonas</taxon>
    </lineage>
</organism>
<feature type="binding site" evidence="4">
    <location>
        <begin position="19"/>
        <end position="21"/>
    </location>
    <ligand>
        <name>N(1)-(5-phospho-beta-D-ribosyl)glycinamide</name>
        <dbReference type="ChEBI" id="CHEBI:143788"/>
    </ligand>
</feature>
<feature type="binding site" evidence="4">
    <location>
        <position position="114"/>
    </location>
    <ligand>
        <name>(6R)-10-formyltetrahydrofolate</name>
        <dbReference type="ChEBI" id="CHEBI:195366"/>
    </ligand>
</feature>
<evidence type="ECO:0000313" key="7">
    <source>
        <dbReference type="Proteomes" id="UP001629953"/>
    </source>
</evidence>
<feature type="site" description="Raises pKa of active site His" evidence="4">
    <location>
        <position position="152"/>
    </location>
</feature>
<dbReference type="HAMAP" id="MF_01930">
    <property type="entry name" value="PurN"/>
    <property type="match status" value="1"/>
</dbReference>
<comment type="similarity">
    <text evidence="4">Belongs to the GART family.</text>
</comment>
<dbReference type="InterPro" id="IPR002376">
    <property type="entry name" value="Formyl_transf_N"/>
</dbReference>
<evidence type="ECO:0000256" key="3">
    <source>
        <dbReference type="ARBA" id="ARBA00022755"/>
    </source>
</evidence>
<gene>
    <name evidence="4 6" type="primary">purN</name>
    <name evidence="6" type="ORF">ABUE30_15285</name>
</gene>
<comment type="caution">
    <text evidence="6">The sequence shown here is derived from an EMBL/GenBank/DDBJ whole genome shotgun (WGS) entry which is preliminary data.</text>
</comment>
<comment type="catalytic activity">
    <reaction evidence="4">
        <text>N(1)-(5-phospho-beta-D-ribosyl)glycinamide + (6R)-10-formyltetrahydrofolate = N(2)-formyl-N(1)-(5-phospho-beta-D-ribosyl)glycinamide + (6S)-5,6,7,8-tetrahydrofolate + H(+)</text>
        <dbReference type="Rhea" id="RHEA:15053"/>
        <dbReference type="ChEBI" id="CHEBI:15378"/>
        <dbReference type="ChEBI" id="CHEBI:57453"/>
        <dbReference type="ChEBI" id="CHEBI:143788"/>
        <dbReference type="ChEBI" id="CHEBI:147286"/>
        <dbReference type="ChEBI" id="CHEBI:195366"/>
        <dbReference type="EC" id="2.1.2.2"/>
    </reaction>
</comment>
<dbReference type="SUPFAM" id="SSF53328">
    <property type="entry name" value="Formyltransferase"/>
    <property type="match status" value="1"/>
</dbReference>
<dbReference type="Proteomes" id="UP001629953">
    <property type="component" value="Unassembled WGS sequence"/>
</dbReference>
<dbReference type="NCBIfam" id="TIGR00639">
    <property type="entry name" value="PurN"/>
    <property type="match status" value="1"/>
</dbReference>
<dbReference type="Gene3D" id="3.40.50.170">
    <property type="entry name" value="Formyl transferase, N-terminal domain"/>
    <property type="match status" value="1"/>
</dbReference>
<dbReference type="EC" id="2.1.2.2" evidence="4"/>
<dbReference type="InterPro" id="IPR004607">
    <property type="entry name" value="GART"/>
</dbReference>
<dbReference type="Pfam" id="PF00551">
    <property type="entry name" value="Formyl_trans_N"/>
    <property type="match status" value="1"/>
</dbReference>
<proteinExistence type="inferred from homology"/>
<dbReference type="PANTHER" id="PTHR43369">
    <property type="entry name" value="PHOSPHORIBOSYLGLYCINAMIDE FORMYLTRANSFERASE"/>
    <property type="match status" value="1"/>
</dbReference>
<dbReference type="RefSeq" id="WP_408624705.1">
    <property type="nucleotide sequence ID" value="NZ_JBEQCT010000008.1"/>
</dbReference>